<proteinExistence type="predicted"/>
<organism evidence="7 8">
    <name type="scientific">Streptomyces roseoverticillatus</name>
    <dbReference type="NCBI Taxonomy" id="66429"/>
    <lineage>
        <taxon>Bacteria</taxon>
        <taxon>Bacillati</taxon>
        <taxon>Actinomycetota</taxon>
        <taxon>Actinomycetes</taxon>
        <taxon>Kitasatosporales</taxon>
        <taxon>Streptomycetaceae</taxon>
        <taxon>Streptomyces</taxon>
    </lineage>
</organism>
<gene>
    <name evidence="7" type="ORF">AB0L03_32615</name>
</gene>
<accession>A0ABV3J487</accession>
<evidence type="ECO:0000313" key="8">
    <source>
        <dbReference type="Proteomes" id="UP001552479"/>
    </source>
</evidence>
<reference evidence="7 8" key="1">
    <citation type="submission" date="2024-06" db="EMBL/GenBank/DDBJ databases">
        <title>The Natural Products Discovery Center: Release of the First 8490 Sequenced Strains for Exploring Actinobacteria Biosynthetic Diversity.</title>
        <authorList>
            <person name="Kalkreuter E."/>
            <person name="Kautsar S.A."/>
            <person name="Yang D."/>
            <person name="Bader C.D."/>
            <person name="Teijaro C.N."/>
            <person name="Fluegel L."/>
            <person name="Davis C.M."/>
            <person name="Simpson J.R."/>
            <person name="Lauterbach L."/>
            <person name="Steele A.D."/>
            <person name="Gui C."/>
            <person name="Meng S."/>
            <person name="Li G."/>
            <person name="Viehrig K."/>
            <person name="Ye F."/>
            <person name="Su P."/>
            <person name="Kiefer A.F."/>
            <person name="Nichols A."/>
            <person name="Cepeda A.J."/>
            <person name="Yan W."/>
            <person name="Fan B."/>
            <person name="Jiang Y."/>
            <person name="Adhikari A."/>
            <person name="Zheng C.-J."/>
            <person name="Schuster L."/>
            <person name="Cowan T.M."/>
            <person name="Smanski M.J."/>
            <person name="Chevrette M.G."/>
            <person name="De Carvalho L.P.S."/>
            <person name="Shen B."/>
        </authorList>
    </citation>
    <scope>NUCLEOTIDE SEQUENCE [LARGE SCALE GENOMIC DNA]</scope>
    <source>
        <strain evidence="7 8">NPDC053791</strain>
    </source>
</reference>
<evidence type="ECO:0000256" key="5">
    <source>
        <dbReference type="SAM" id="MobiDB-lite"/>
    </source>
</evidence>
<dbReference type="InterPro" id="IPR001647">
    <property type="entry name" value="HTH_TetR"/>
</dbReference>
<evidence type="ECO:0000256" key="1">
    <source>
        <dbReference type="ARBA" id="ARBA00023015"/>
    </source>
</evidence>
<evidence type="ECO:0000256" key="3">
    <source>
        <dbReference type="ARBA" id="ARBA00023163"/>
    </source>
</evidence>
<feature type="region of interest" description="Disordered" evidence="5">
    <location>
        <begin position="1"/>
        <end position="35"/>
    </location>
</feature>
<dbReference type="EMBL" id="JBFASG010000052">
    <property type="protein sequence ID" value="MEV4927498.1"/>
    <property type="molecule type" value="Genomic_DNA"/>
</dbReference>
<feature type="compositionally biased region" description="Low complexity" evidence="5">
    <location>
        <begin position="1"/>
        <end position="18"/>
    </location>
</feature>
<evidence type="ECO:0000259" key="6">
    <source>
        <dbReference type="PROSITE" id="PS50977"/>
    </source>
</evidence>
<keyword evidence="1" id="KW-0805">Transcription regulation</keyword>
<dbReference type="Gene3D" id="1.10.357.10">
    <property type="entry name" value="Tetracycline Repressor, domain 2"/>
    <property type="match status" value="1"/>
</dbReference>
<comment type="caution">
    <text evidence="7">The sequence shown here is derived from an EMBL/GenBank/DDBJ whole genome shotgun (WGS) entry which is preliminary data.</text>
</comment>
<dbReference type="Gene3D" id="1.10.10.60">
    <property type="entry name" value="Homeodomain-like"/>
    <property type="match status" value="1"/>
</dbReference>
<name>A0ABV3J487_9ACTN</name>
<evidence type="ECO:0000256" key="4">
    <source>
        <dbReference type="PROSITE-ProRule" id="PRU00335"/>
    </source>
</evidence>
<dbReference type="InterPro" id="IPR050109">
    <property type="entry name" value="HTH-type_TetR-like_transc_reg"/>
</dbReference>
<sequence length="230" mass="24428">MSMSTGTGTETGGRSTSGKRGPHQPAAGLRETKKRETRQLISDHATRLFLQQGFEATTLAEIADAARVAKKTVTNYFPRKEDMALDHQEEFVAGLARTVSGREAGESPFAALRRAFLSAVAAQDPVAGFAGPEFIRMIVESSTLSACLRGLHDQREEALAAALAEVTGASAGDITPRAAAALLGGVHRVLFQRIQELTLAGRTNPEIAAVLEGEAVRAFDLLAPALADYR</sequence>
<dbReference type="PROSITE" id="PS50977">
    <property type="entry name" value="HTH_TETR_2"/>
    <property type="match status" value="1"/>
</dbReference>
<keyword evidence="3" id="KW-0804">Transcription</keyword>
<dbReference type="PANTHER" id="PTHR30055:SF234">
    <property type="entry name" value="HTH-TYPE TRANSCRIPTIONAL REGULATOR BETI"/>
    <property type="match status" value="1"/>
</dbReference>
<keyword evidence="8" id="KW-1185">Reference proteome</keyword>
<dbReference type="Pfam" id="PF00440">
    <property type="entry name" value="TetR_N"/>
    <property type="match status" value="1"/>
</dbReference>
<feature type="DNA-binding region" description="H-T-H motif" evidence="4">
    <location>
        <begin position="58"/>
        <end position="77"/>
    </location>
</feature>
<protein>
    <submittedName>
        <fullName evidence="7">TetR/AcrR family transcriptional regulator</fullName>
    </submittedName>
</protein>
<dbReference type="PANTHER" id="PTHR30055">
    <property type="entry name" value="HTH-TYPE TRANSCRIPTIONAL REGULATOR RUTR"/>
    <property type="match status" value="1"/>
</dbReference>
<evidence type="ECO:0000256" key="2">
    <source>
        <dbReference type="ARBA" id="ARBA00023125"/>
    </source>
</evidence>
<dbReference type="InterPro" id="IPR009057">
    <property type="entry name" value="Homeodomain-like_sf"/>
</dbReference>
<feature type="domain" description="HTH tetR-type" evidence="6">
    <location>
        <begin position="35"/>
        <end position="95"/>
    </location>
</feature>
<evidence type="ECO:0000313" key="7">
    <source>
        <dbReference type="EMBL" id="MEV4927498.1"/>
    </source>
</evidence>
<keyword evidence="2 4" id="KW-0238">DNA-binding</keyword>
<dbReference type="SUPFAM" id="SSF46689">
    <property type="entry name" value="Homeodomain-like"/>
    <property type="match status" value="1"/>
</dbReference>
<dbReference type="Proteomes" id="UP001552479">
    <property type="component" value="Unassembled WGS sequence"/>
</dbReference>